<dbReference type="GO" id="GO:0009707">
    <property type="term" value="C:chloroplast outer membrane"/>
    <property type="evidence" value="ECO:0007669"/>
    <property type="project" value="TreeGrafter"/>
</dbReference>
<dbReference type="PANTHER" id="PTHR12815:SF42">
    <property type="entry name" value="BACTERIAL SURFACE ANTIGEN (D15) DOMAIN-CONTAINING PROTEIN"/>
    <property type="match status" value="1"/>
</dbReference>
<dbReference type="InterPro" id="IPR057355">
    <property type="entry name" value="POTRA2_Toc75"/>
</dbReference>
<dbReference type="Proteomes" id="UP001279734">
    <property type="component" value="Unassembled WGS sequence"/>
</dbReference>
<dbReference type="AlphaFoldDB" id="A0AAD3SK94"/>
<organism evidence="3 4">
    <name type="scientific">Nepenthes gracilis</name>
    <name type="common">Slender pitcher plant</name>
    <dbReference type="NCBI Taxonomy" id="150966"/>
    <lineage>
        <taxon>Eukaryota</taxon>
        <taxon>Viridiplantae</taxon>
        <taxon>Streptophyta</taxon>
        <taxon>Embryophyta</taxon>
        <taxon>Tracheophyta</taxon>
        <taxon>Spermatophyta</taxon>
        <taxon>Magnoliopsida</taxon>
        <taxon>eudicotyledons</taxon>
        <taxon>Gunneridae</taxon>
        <taxon>Pentapetalae</taxon>
        <taxon>Caryophyllales</taxon>
        <taxon>Nepenthaceae</taxon>
        <taxon>Nepenthes</taxon>
    </lineage>
</organism>
<dbReference type="GO" id="GO:0009658">
    <property type="term" value="P:chloroplast organization"/>
    <property type="evidence" value="ECO:0007669"/>
    <property type="project" value="TreeGrafter"/>
</dbReference>
<dbReference type="Pfam" id="PF25282">
    <property type="entry name" value="POTRA1_3_Toc75"/>
    <property type="match status" value="1"/>
</dbReference>
<evidence type="ECO:0000313" key="4">
    <source>
        <dbReference type="Proteomes" id="UP001279734"/>
    </source>
</evidence>
<evidence type="ECO:0000259" key="1">
    <source>
        <dbReference type="Pfam" id="PF25280"/>
    </source>
</evidence>
<sequence>MAFAKEEESQSQEWDSDGLSANIVVKLNKLSGLKKRKLQKELGILATCGMFEKVNLEGKTNADGKTGVTISFTESTWQSADRFWCINVGVVLQSNQMEMEADMTDKERLELYRTQEKDYMRRTERARPCLLPMPLNREILKMLRDQGNGILKLLLCEENCLSRILPVRTNLLTDFSHVSVKGQRVLPSGGISADGPPTTISVAGIDRMVFAQGNIIRDNTKFVNGGIGGERNVFQLDQGLGIGSSFPFFS</sequence>
<evidence type="ECO:0000259" key="2">
    <source>
        <dbReference type="Pfam" id="PF25282"/>
    </source>
</evidence>
<proteinExistence type="predicted"/>
<dbReference type="Pfam" id="PF25280">
    <property type="entry name" value="POTRA2_Toc75"/>
    <property type="match status" value="1"/>
</dbReference>
<evidence type="ECO:0000313" key="3">
    <source>
        <dbReference type="EMBL" id="GMH12259.1"/>
    </source>
</evidence>
<name>A0AAD3SK94_NEPGR</name>
<reference evidence="3" key="1">
    <citation type="submission" date="2023-05" db="EMBL/GenBank/DDBJ databases">
        <title>Nepenthes gracilis genome sequencing.</title>
        <authorList>
            <person name="Fukushima K."/>
        </authorList>
    </citation>
    <scope>NUCLEOTIDE SEQUENCE</scope>
    <source>
        <strain evidence="3">SING2019-196</strain>
    </source>
</reference>
<feature type="domain" description="Toc75-like POTRA" evidence="2">
    <location>
        <begin position="34"/>
        <end position="74"/>
    </location>
</feature>
<dbReference type="PANTHER" id="PTHR12815">
    <property type="entry name" value="SORTING AND ASSEMBLY MACHINERY SAMM50 PROTEIN FAMILY MEMBER"/>
    <property type="match status" value="1"/>
</dbReference>
<protein>
    <submittedName>
        <fullName evidence="3">Uncharacterized protein</fullName>
    </submittedName>
</protein>
<accession>A0AAD3SK94</accession>
<dbReference type="InterPro" id="IPR039910">
    <property type="entry name" value="D15-like"/>
</dbReference>
<dbReference type="InterPro" id="IPR057354">
    <property type="entry name" value="POTRA1_3_Toc75"/>
</dbReference>
<gene>
    <name evidence="3" type="ORF">Nepgr_014100</name>
</gene>
<dbReference type="GO" id="GO:0045037">
    <property type="term" value="P:protein import into chloroplast stroma"/>
    <property type="evidence" value="ECO:0007669"/>
    <property type="project" value="TreeGrafter"/>
</dbReference>
<feature type="domain" description="Toc75-like second POTRA" evidence="1">
    <location>
        <begin position="83"/>
        <end position="149"/>
    </location>
</feature>
<dbReference type="EMBL" id="BSYO01000011">
    <property type="protein sequence ID" value="GMH12259.1"/>
    <property type="molecule type" value="Genomic_DNA"/>
</dbReference>
<keyword evidence="4" id="KW-1185">Reference proteome</keyword>
<comment type="caution">
    <text evidence="3">The sequence shown here is derived from an EMBL/GenBank/DDBJ whole genome shotgun (WGS) entry which is preliminary data.</text>
</comment>